<evidence type="ECO:0000256" key="1">
    <source>
        <dbReference type="ARBA" id="ARBA00001933"/>
    </source>
</evidence>
<organism evidence="11 12">
    <name type="scientific">Xylona heveae (strain CBS 132557 / TC161)</name>
    <dbReference type="NCBI Taxonomy" id="1328760"/>
    <lineage>
        <taxon>Eukaryota</taxon>
        <taxon>Fungi</taxon>
        <taxon>Dikarya</taxon>
        <taxon>Ascomycota</taxon>
        <taxon>Pezizomycotina</taxon>
        <taxon>Xylonomycetes</taxon>
        <taxon>Xylonales</taxon>
        <taxon>Xylonaceae</taxon>
        <taxon>Xylona</taxon>
    </lineage>
</organism>
<evidence type="ECO:0000256" key="10">
    <source>
        <dbReference type="RuleBase" id="RU003560"/>
    </source>
</evidence>
<dbReference type="PANTHER" id="PTHR11986">
    <property type="entry name" value="AMINOTRANSFERASE CLASS III"/>
    <property type="match status" value="1"/>
</dbReference>
<dbReference type="NCBIfam" id="TIGR00707">
    <property type="entry name" value="argD"/>
    <property type="match status" value="1"/>
</dbReference>
<dbReference type="InterPro" id="IPR015421">
    <property type="entry name" value="PyrdxlP-dep_Trfase_major"/>
</dbReference>
<dbReference type="CDD" id="cd00610">
    <property type="entry name" value="OAT_like"/>
    <property type="match status" value="1"/>
</dbReference>
<comment type="subcellular location">
    <subcellularLocation>
        <location evidence="2">Mitochondrion</location>
    </subcellularLocation>
</comment>
<proteinExistence type="inferred from homology"/>
<comment type="cofactor">
    <cofactor evidence="1">
        <name>pyridoxal 5'-phosphate</name>
        <dbReference type="ChEBI" id="CHEBI:597326"/>
    </cofactor>
</comment>
<evidence type="ECO:0000256" key="9">
    <source>
        <dbReference type="ARBA" id="ARBA00022898"/>
    </source>
</evidence>
<comment type="pathway">
    <text evidence="3">Amino-acid biosynthesis; L-arginine biosynthesis; N(2)-acetyl-L-ornithine from L-glutamate: step 4/4.</text>
</comment>
<dbReference type="FunFam" id="3.40.640.10:FF:000004">
    <property type="entry name" value="Acetylornithine aminotransferase"/>
    <property type="match status" value="1"/>
</dbReference>
<dbReference type="AlphaFoldDB" id="A0A165FY29"/>
<evidence type="ECO:0000256" key="3">
    <source>
        <dbReference type="ARBA" id="ARBA00005024"/>
    </source>
</evidence>
<evidence type="ECO:0000256" key="8">
    <source>
        <dbReference type="ARBA" id="ARBA00022679"/>
    </source>
</evidence>
<keyword evidence="7" id="KW-0028">Amino-acid biosynthesis</keyword>
<name>A0A165FY29_XYLHT</name>
<dbReference type="InterPro" id="IPR049704">
    <property type="entry name" value="Aminotrans_3_PPA_site"/>
</dbReference>
<evidence type="ECO:0000256" key="4">
    <source>
        <dbReference type="ARBA" id="ARBA00008954"/>
    </source>
</evidence>
<evidence type="ECO:0000256" key="7">
    <source>
        <dbReference type="ARBA" id="ARBA00022605"/>
    </source>
</evidence>
<dbReference type="FunCoup" id="A0A165FY29">
    <property type="interactions" value="271"/>
</dbReference>
<protein>
    <recommendedName>
        <fullName evidence="5">acetylornithine transaminase</fullName>
        <ecNumber evidence="5">2.6.1.11</ecNumber>
    </recommendedName>
</protein>
<dbReference type="Proteomes" id="UP000076632">
    <property type="component" value="Unassembled WGS sequence"/>
</dbReference>
<keyword evidence="8 11" id="KW-0808">Transferase</keyword>
<dbReference type="RefSeq" id="XP_018187076.1">
    <property type="nucleotide sequence ID" value="XM_018333749.1"/>
</dbReference>
<dbReference type="EC" id="2.6.1.11" evidence="5"/>
<dbReference type="GO" id="GO:0006526">
    <property type="term" value="P:L-arginine biosynthetic process"/>
    <property type="evidence" value="ECO:0007669"/>
    <property type="project" value="UniProtKB-UniPathway"/>
</dbReference>
<dbReference type="HAMAP" id="MF_01107">
    <property type="entry name" value="ArgD_aminotrans_3"/>
    <property type="match status" value="1"/>
</dbReference>
<gene>
    <name evidence="11" type="ORF">L228DRAFT_253469</name>
</gene>
<dbReference type="InterPro" id="IPR015424">
    <property type="entry name" value="PyrdxlP-dep_Trfase"/>
</dbReference>
<dbReference type="UniPathway" id="UPA00068">
    <property type="reaction ID" value="UER00109"/>
</dbReference>
<dbReference type="OrthoDB" id="5419315at2759"/>
<evidence type="ECO:0000313" key="11">
    <source>
        <dbReference type="EMBL" id="KZF21521.1"/>
    </source>
</evidence>
<dbReference type="Gene3D" id="3.40.640.10">
    <property type="entry name" value="Type I PLP-dependent aspartate aminotransferase-like (Major domain)"/>
    <property type="match status" value="1"/>
</dbReference>
<accession>A0A165FY29</accession>
<evidence type="ECO:0000256" key="5">
    <source>
        <dbReference type="ARBA" id="ARBA00012919"/>
    </source>
</evidence>
<dbReference type="InterPro" id="IPR005814">
    <property type="entry name" value="Aminotrans_3"/>
</dbReference>
<sequence length="469" mass="50481">MASNLALRRASAALKARTTAVEPLIYRRYASTATSSLPNQLKDAINKEASLPAADPASDSQTAALVGDQLPYMVPTYVRPMPMFSKGEGCYMWDIENRKYLDFTSGIAVNALGHADPEMVEVLADQAKTLIHTSNLYHNQWTGALSKLLVEKTVAAGCMHTASKVFVCNSGSEANEAAIKFARKVGKILEPSGSKSDIVSFHNCFHGRTMGSLSATPNPKYQKPFSPMVPGFRYGNLNDEAALNELVNENTCGVIIEPIQGEGGVNEATESFLVALRNRCNEVGAVLIYDEIQCGLSRTGTLWAHGALPESAHPDILTTAKALGNGFPIGATIVNEAVASKIVTGDHGTTFGGNPLACRLAHYIISRLSDPSLQQSVLAKEQIFRKHFAALKERFPDIIQEVRGRGLLLGLQLSQDPTPLITAARERGLLIITCGSNTLRFVPPLVISEEEIAEGMTILADAMQAVFAK</sequence>
<dbReference type="PIRSF" id="PIRSF000521">
    <property type="entry name" value="Transaminase_4ab_Lys_Orn"/>
    <property type="match status" value="1"/>
</dbReference>
<dbReference type="EMBL" id="KV407460">
    <property type="protein sequence ID" value="KZF21521.1"/>
    <property type="molecule type" value="Genomic_DNA"/>
</dbReference>
<dbReference type="NCBIfam" id="NF002325">
    <property type="entry name" value="PRK01278.1"/>
    <property type="match status" value="1"/>
</dbReference>
<evidence type="ECO:0000256" key="2">
    <source>
        <dbReference type="ARBA" id="ARBA00004173"/>
    </source>
</evidence>
<dbReference type="GO" id="GO:0005759">
    <property type="term" value="C:mitochondrial matrix"/>
    <property type="evidence" value="ECO:0007669"/>
    <property type="project" value="TreeGrafter"/>
</dbReference>
<keyword evidence="6 11" id="KW-0032">Aminotransferase</keyword>
<dbReference type="STRING" id="1328760.A0A165FY29"/>
<dbReference type="PANTHER" id="PTHR11986:SF79">
    <property type="entry name" value="ACETYLORNITHINE AMINOTRANSFERASE, MITOCHONDRIAL"/>
    <property type="match status" value="1"/>
</dbReference>
<evidence type="ECO:0000313" key="12">
    <source>
        <dbReference type="Proteomes" id="UP000076632"/>
    </source>
</evidence>
<dbReference type="InParanoid" id="A0A165FY29"/>
<dbReference type="InterPro" id="IPR015422">
    <property type="entry name" value="PyrdxlP-dep_Trfase_small"/>
</dbReference>
<evidence type="ECO:0000256" key="6">
    <source>
        <dbReference type="ARBA" id="ARBA00022576"/>
    </source>
</evidence>
<dbReference type="SUPFAM" id="SSF53383">
    <property type="entry name" value="PLP-dependent transferases"/>
    <property type="match status" value="1"/>
</dbReference>
<dbReference type="GO" id="GO:0030170">
    <property type="term" value="F:pyridoxal phosphate binding"/>
    <property type="evidence" value="ECO:0007669"/>
    <property type="project" value="InterPro"/>
</dbReference>
<reference evidence="11 12" key="1">
    <citation type="journal article" date="2016" name="Fungal Biol.">
        <title>The genome of Xylona heveae provides a window into fungal endophytism.</title>
        <authorList>
            <person name="Gazis R."/>
            <person name="Kuo A."/>
            <person name="Riley R."/>
            <person name="LaButti K."/>
            <person name="Lipzen A."/>
            <person name="Lin J."/>
            <person name="Amirebrahimi M."/>
            <person name="Hesse C.N."/>
            <person name="Spatafora J.W."/>
            <person name="Henrissat B."/>
            <person name="Hainaut M."/>
            <person name="Grigoriev I.V."/>
            <person name="Hibbett D.S."/>
        </authorList>
    </citation>
    <scope>NUCLEOTIDE SEQUENCE [LARGE SCALE GENOMIC DNA]</scope>
    <source>
        <strain evidence="11 12">TC161</strain>
    </source>
</reference>
<dbReference type="GO" id="GO:0042802">
    <property type="term" value="F:identical protein binding"/>
    <property type="evidence" value="ECO:0007669"/>
    <property type="project" value="TreeGrafter"/>
</dbReference>
<dbReference type="GeneID" id="28898886"/>
<dbReference type="Gene3D" id="3.90.1150.10">
    <property type="entry name" value="Aspartate Aminotransferase, domain 1"/>
    <property type="match status" value="1"/>
</dbReference>
<keyword evidence="12" id="KW-1185">Reference proteome</keyword>
<dbReference type="InterPro" id="IPR004636">
    <property type="entry name" value="AcOrn/SuccOrn_fam"/>
</dbReference>
<dbReference type="Pfam" id="PF00202">
    <property type="entry name" value="Aminotran_3"/>
    <property type="match status" value="1"/>
</dbReference>
<dbReference type="GO" id="GO:0003992">
    <property type="term" value="F:N2-acetyl-L-ornithine:2-oxoglutarate 5-aminotransferase activity"/>
    <property type="evidence" value="ECO:0007669"/>
    <property type="project" value="UniProtKB-EC"/>
</dbReference>
<keyword evidence="9 10" id="KW-0663">Pyridoxal phosphate</keyword>
<dbReference type="OMA" id="MVPGFKY"/>
<comment type="similarity">
    <text evidence="4 10">Belongs to the class-III pyridoxal-phosphate-dependent aminotransferase family.</text>
</comment>
<dbReference type="InterPro" id="IPR050103">
    <property type="entry name" value="Class-III_PLP-dep_AT"/>
</dbReference>
<dbReference type="PROSITE" id="PS00600">
    <property type="entry name" value="AA_TRANSFER_CLASS_3"/>
    <property type="match status" value="1"/>
</dbReference>